<dbReference type="EMBL" id="JXBZ01000007">
    <property type="protein sequence ID" value="KJY48899.1"/>
    <property type="molecule type" value="Genomic_DNA"/>
</dbReference>
<feature type="transmembrane region" description="Helical" evidence="6">
    <location>
        <begin position="169"/>
        <end position="190"/>
    </location>
</feature>
<feature type="transmembrane region" description="Helical" evidence="6">
    <location>
        <begin position="459"/>
        <end position="479"/>
    </location>
</feature>
<feature type="transmembrane region" description="Helical" evidence="6">
    <location>
        <begin position="227"/>
        <end position="246"/>
    </location>
</feature>
<gene>
    <name evidence="8" type="ORF">JG29_07190</name>
</gene>
<keyword evidence="2" id="KW-0813">Transport</keyword>
<dbReference type="PATRIC" id="fig|1218508.4.peg.737"/>
<keyword evidence="9" id="KW-1185">Reference proteome</keyword>
<evidence type="ECO:0000256" key="1">
    <source>
        <dbReference type="ARBA" id="ARBA00004651"/>
    </source>
</evidence>
<dbReference type="HOGENOM" id="CLU_000960_22_3_9"/>
<dbReference type="InterPro" id="IPR020846">
    <property type="entry name" value="MFS_dom"/>
</dbReference>
<organism evidence="8 9">
    <name type="scientific">Bombilactobacillus mellis</name>
    <dbReference type="NCBI Taxonomy" id="1218508"/>
    <lineage>
        <taxon>Bacteria</taxon>
        <taxon>Bacillati</taxon>
        <taxon>Bacillota</taxon>
        <taxon>Bacilli</taxon>
        <taxon>Lactobacillales</taxon>
        <taxon>Lactobacillaceae</taxon>
        <taxon>Bombilactobacillus</taxon>
    </lineage>
</organism>
<protein>
    <submittedName>
        <fullName evidence="8">Transporter, major facilitator family protein</fullName>
    </submittedName>
</protein>
<evidence type="ECO:0000256" key="3">
    <source>
        <dbReference type="ARBA" id="ARBA00022692"/>
    </source>
</evidence>
<dbReference type="InterPro" id="IPR011701">
    <property type="entry name" value="MFS"/>
</dbReference>
<keyword evidence="5 6" id="KW-0472">Membrane</keyword>
<feature type="transmembrane region" description="Helical" evidence="6">
    <location>
        <begin position="82"/>
        <end position="108"/>
    </location>
</feature>
<evidence type="ECO:0000256" key="2">
    <source>
        <dbReference type="ARBA" id="ARBA00022448"/>
    </source>
</evidence>
<evidence type="ECO:0000256" key="5">
    <source>
        <dbReference type="ARBA" id="ARBA00023136"/>
    </source>
</evidence>
<dbReference type="PANTHER" id="PTHR23501">
    <property type="entry name" value="MAJOR FACILITATOR SUPERFAMILY"/>
    <property type="match status" value="1"/>
</dbReference>
<dbReference type="PROSITE" id="PS50850">
    <property type="entry name" value="MFS"/>
    <property type="match status" value="1"/>
</dbReference>
<dbReference type="Proteomes" id="UP000033695">
    <property type="component" value="Unassembled WGS sequence"/>
</dbReference>
<dbReference type="SUPFAM" id="SSF103473">
    <property type="entry name" value="MFS general substrate transporter"/>
    <property type="match status" value="1"/>
</dbReference>
<feature type="transmembrane region" description="Helical" evidence="6">
    <location>
        <begin position="333"/>
        <end position="352"/>
    </location>
</feature>
<comment type="caution">
    <text evidence="8">The sequence shown here is derived from an EMBL/GenBank/DDBJ whole genome shotgun (WGS) entry which is preliminary data.</text>
</comment>
<evidence type="ECO:0000313" key="8">
    <source>
        <dbReference type="EMBL" id="KJY48899.1"/>
    </source>
</evidence>
<sequence>MTSLQQHMSRFQQRILVMTAIFMASFMTSVEVTIVTTALPQIISELHGLAFQSWIMSAYLFTTAISTPICGKLADSLGRKPVFQWGVILFTLGSLGSGLAGNIGWLIGARLVQGLGAGAIMPLTFTIIADYFSFEKRAQILALNNTAWALSSLIGPLLGGFLVDKLSWHWVFFVNIPLGILVFGLMGLGYVQKQTTSQNLTIDWSGIGLLTLGLLCLLIAVQTLSTYFWPAIGLFLIGLVLLLLLAKWEHQVADPLIEPQMFSNKTFTIQVVTIMLFSGVLISYQVYFPIWLQSIYHLPASMAGMVVSSSSIMWLVGSFLVGRLMTRFVPKRVVLLIAVLELVFYSSLLFASTAFPVWMFYLIAGVNGLGLGIVISMNTILAQHLVRPNLVGEASGMITLGRSLGQTIMTGIYGAVFNIVLVNNRGSISLGTLNRAVSASNYHQFKNQLAINLVVLQGLHAVFLVVAILLLLILIINFLDPNHKIIK</sequence>
<dbReference type="STRING" id="1218508.JG29_07190"/>
<dbReference type="Pfam" id="PF07690">
    <property type="entry name" value="MFS_1"/>
    <property type="match status" value="1"/>
</dbReference>
<evidence type="ECO:0000259" key="7">
    <source>
        <dbReference type="PROSITE" id="PS50850"/>
    </source>
</evidence>
<keyword evidence="4 6" id="KW-1133">Transmembrane helix</keyword>
<dbReference type="AlphaFoldDB" id="A0A0F4KSB8"/>
<keyword evidence="3 6" id="KW-0812">Transmembrane</keyword>
<feature type="domain" description="Major facilitator superfamily (MFS) profile" evidence="7">
    <location>
        <begin position="17"/>
        <end position="484"/>
    </location>
</feature>
<feature type="transmembrane region" description="Helical" evidence="6">
    <location>
        <begin position="146"/>
        <end position="163"/>
    </location>
</feature>
<dbReference type="Gene3D" id="1.20.1250.20">
    <property type="entry name" value="MFS general substrate transporter like domains"/>
    <property type="match status" value="1"/>
</dbReference>
<feature type="transmembrane region" description="Helical" evidence="6">
    <location>
        <begin position="202"/>
        <end position="221"/>
    </location>
</feature>
<proteinExistence type="predicted"/>
<feature type="transmembrane region" description="Helical" evidence="6">
    <location>
        <begin position="15"/>
        <end position="39"/>
    </location>
</feature>
<dbReference type="GO" id="GO:0005886">
    <property type="term" value="C:plasma membrane"/>
    <property type="evidence" value="ECO:0007669"/>
    <property type="project" value="UniProtKB-SubCell"/>
</dbReference>
<feature type="transmembrane region" description="Helical" evidence="6">
    <location>
        <begin position="358"/>
        <end position="382"/>
    </location>
</feature>
<dbReference type="GO" id="GO:0022857">
    <property type="term" value="F:transmembrane transporter activity"/>
    <property type="evidence" value="ECO:0007669"/>
    <property type="project" value="InterPro"/>
</dbReference>
<name>A0A0F4KSB8_9LACO</name>
<evidence type="ECO:0000313" key="9">
    <source>
        <dbReference type="Proteomes" id="UP000033695"/>
    </source>
</evidence>
<feature type="transmembrane region" description="Helical" evidence="6">
    <location>
        <begin position="267"/>
        <end position="288"/>
    </location>
</feature>
<accession>A0A0F4KSB8</accession>
<evidence type="ECO:0000256" key="4">
    <source>
        <dbReference type="ARBA" id="ARBA00022989"/>
    </source>
</evidence>
<feature type="transmembrane region" description="Helical" evidence="6">
    <location>
        <begin position="114"/>
        <end position="134"/>
    </location>
</feature>
<dbReference type="PANTHER" id="PTHR23501:SF191">
    <property type="entry name" value="VACUOLAR BASIC AMINO ACID TRANSPORTER 4"/>
    <property type="match status" value="1"/>
</dbReference>
<evidence type="ECO:0000256" key="6">
    <source>
        <dbReference type="SAM" id="Phobius"/>
    </source>
</evidence>
<comment type="subcellular location">
    <subcellularLocation>
        <location evidence="1">Cell membrane</location>
        <topology evidence="1">Multi-pass membrane protein</topology>
    </subcellularLocation>
</comment>
<feature type="transmembrane region" description="Helical" evidence="6">
    <location>
        <begin position="300"/>
        <end position="321"/>
    </location>
</feature>
<dbReference type="InterPro" id="IPR036259">
    <property type="entry name" value="MFS_trans_sf"/>
</dbReference>
<dbReference type="Gene3D" id="1.20.1720.10">
    <property type="entry name" value="Multidrug resistance protein D"/>
    <property type="match status" value="1"/>
</dbReference>
<feature type="transmembrane region" description="Helical" evidence="6">
    <location>
        <begin position="403"/>
        <end position="422"/>
    </location>
</feature>
<reference evidence="8 9" key="1">
    <citation type="submission" date="2014-12" db="EMBL/GenBank/DDBJ databases">
        <title>Comparative genomics of the lactic acid bacteria isolated from the honey bee gut.</title>
        <authorList>
            <person name="Ellegaard K.M."/>
            <person name="Tamarit D."/>
            <person name="Javelind E."/>
            <person name="Olofsson T."/>
            <person name="Andersson S.G."/>
            <person name="Vasquez A."/>
        </authorList>
    </citation>
    <scope>NUCLEOTIDE SEQUENCE [LARGE SCALE GENOMIC DNA]</scope>
    <source>
        <strain evidence="8 9">Hon2</strain>
    </source>
</reference>
<dbReference type="PRINTS" id="PR01036">
    <property type="entry name" value="TCRTETB"/>
</dbReference>
<feature type="transmembrane region" description="Helical" evidence="6">
    <location>
        <begin position="51"/>
        <end position="70"/>
    </location>
</feature>